<keyword evidence="3" id="KW-1185">Reference proteome</keyword>
<evidence type="ECO:0000256" key="1">
    <source>
        <dbReference type="SAM" id="MobiDB-lite"/>
    </source>
</evidence>
<evidence type="ECO:0000313" key="2">
    <source>
        <dbReference type="EMBL" id="MBU8544044.1"/>
    </source>
</evidence>
<gene>
    <name evidence="2" type="ORF">JJQ90_10030</name>
</gene>
<reference evidence="2 3" key="1">
    <citation type="submission" date="2021-01" db="EMBL/GenBank/DDBJ databases">
        <title>Roseomonas sp. nov, a bacterium isolated from an oil production mixture in Yumen Oilfield.</title>
        <authorList>
            <person name="Wu D."/>
        </authorList>
    </citation>
    <scope>NUCLEOTIDE SEQUENCE [LARGE SCALE GENOMIC DNA]</scope>
    <source>
        <strain evidence="2 3">ROY-5-3</strain>
    </source>
</reference>
<protein>
    <submittedName>
        <fullName evidence="2">Uncharacterized protein</fullName>
    </submittedName>
</protein>
<accession>A0ABS6H5V4</accession>
<dbReference type="Proteomes" id="UP000689967">
    <property type="component" value="Unassembled WGS sequence"/>
</dbReference>
<organism evidence="2 3">
    <name type="scientific">Falsiroseomonas oleicola</name>
    <dbReference type="NCBI Taxonomy" id="2801474"/>
    <lineage>
        <taxon>Bacteria</taxon>
        <taxon>Pseudomonadati</taxon>
        <taxon>Pseudomonadota</taxon>
        <taxon>Alphaproteobacteria</taxon>
        <taxon>Acetobacterales</taxon>
        <taxon>Roseomonadaceae</taxon>
        <taxon>Falsiroseomonas</taxon>
    </lineage>
</organism>
<dbReference type="RefSeq" id="WP_216874863.1">
    <property type="nucleotide sequence ID" value="NZ_JAERQM010000002.1"/>
</dbReference>
<comment type="caution">
    <text evidence="2">The sequence shown here is derived from an EMBL/GenBank/DDBJ whole genome shotgun (WGS) entry which is preliminary data.</text>
</comment>
<sequence>MAQLAPIATALTAGVSVFNSVQQGQAQSANAKAQANAARVQEAARVEQTALQQAAEARARESRLAGTLASTRARLAASGISPDEGSAAALTTGMEREAAAAQSDSDQIFASRLAAGRRSLLNNDGSLTSYLRAGTSFGTSLRNLLD</sequence>
<feature type="region of interest" description="Disordered" evidence="1">
    <location>
        <begin position="79"/>
        <end position="103"/>
    </location>
</feature>
<evidence type="ECO:0000313" key="3">
    <source>
        <dbReference type="Proteomes" id="UP000689967"/>
    </source>
</evidence>
<name>A0ABS6H5V4_9PROT</name>
<proteinExistence type="predicted"/>
<dbReference type="EMBL" id="JAERQM010000002">
    <property type="protein sequence ID" value="MBU8544044.1"/>
    <property type="molecule type" value="Genomic_DNA"/>
</dbReference>